<evidence type="ECO:0000256" key="4">
    <source>
        <dbReference type="ARBA" id="ARBA00023002"/>
    </source>
</evidence>
<keyword evidence="5 6" id="KW-0408">Iron</keyword>
<organism evidence="8 9">
    <name type="scientific">Helicobacter macacae MIT 99-5501</name>
    <dbReference type="NCBI Taxonomy" id="1357400"/>
    <lineage>
        <taxon>Bacteria</taxon>
        <taxon>Pseudomonadati</taxon>
        <taxon>Campylobacterota</taxon>
        <taxon>Epsilonproteobacteria</taxon>
        <taxon>Campylobacterales</taxon>
        <taxon>Helicobacteraceae</taxon>
        <taxon>Helicobacter</taxon>
    </lineage>
</organism>
<dbReference type="Pfam" id="PF03150">
    <property type="entry name" value="CCP_MauG"/>
    <property type="match status" value="1"/>
</dbReference>
<comment type="subcellular location">
    <subcellularLocation>
        <location evidence="1">Cell envelope</location>
    </subcellularLocation>
</comment>
<gene>
    <name evidence="8" type="ORF">HMPREF2086_01614</name>
</gene>
<dbReference type="PANTHER" id="PTHR30600:SF7">
    <property type="entry name" value="CYTOCHROME C PEROXIDASE-RELATED"/>
    <property type="match status" value="1"/>
</dbReference>
<proteinExistence type="predicted"/>
<dbReference type="Proteomes" id="UP000018731">
    <property type="component" value="Unassembled WGS sequence"/>
</dbReference>
<accession>V8C702</accession>
<dbReference type="PATRIC" id="fig|1357400.3.peg.2169"/>
<feature type="domain" description="Cytochrome c" evidence="7">
    <location>
        <begin position="252"/>
        <end position="359"/>
    </location>
</feature>
<keyword evidence="4" id="KW-0560">Oxidoreductase</keyword>
<dbReference type="GO" id="GO:0046872">
    <property type="term" value="F:metal ion binding"/>
    <property type="evidence" value="ECO:0007669"/>
    <property type="project" value="UniProtKB-KW"/>
</dbReference>
<evidence type="ECO:0000313" key="8">
    <source>
        <dbReference type="EMBL" id="ETD22815.1"/>
    </source>
</evidence>
<evidence type="ECO:0000256" key="5">
    <source>
        <dbReference type="ARBA" id="ARBA00023004"/>
    </source>
</evidence>
<dbReference type="Gene3D" id="1.10.760.10">
    <property type="entry name" value="Cytochrome c-like domain"/>
    <property type="match status" value="2"/>
</dbReference>
<evidence type="ECO:0000256" key="1">
    <source>
        <dbReference type="ARBA" id="ARBA00004196"/>
    </source>
</evidence>
<protein>
    <recommendedName>
        <fullName evidence="7">Cytochrome c domain-containing protein</fullName>
    </recommendedName>
</protein>
<name>V8C702_9HELI</name>
<feature type="domain" description="Cytochrome c" evidence="7">
    <location>
        <begin position="98"/>
        <end position="233"/>
    </location>
</feature>
<dbReference type="eggNOG" id="COG1858">
    <property type="taxonomic scope" value="Bacteria"/>
</dbReference>
<keyword evidence="2 6" id="KW-0349">Heme</keyword>
<dbReference type="GO" id="GO:0020037">
    <property type="term" value="F:heme binding"/>
    <property type="evidence" value="ECO:0007669"/>
    <property type="project" value="InterPro"/>
</dbReference>
<dbReference type="SUPFAM" id="SSF46626">
    <property type="entry name" value="Cytochrome c"/>
    <property type="match status" value="2"/>
</dbReference>
<dbReference type="GO" id="GO:0009055">
    <property type="term" value="F:electron transfer activity"/>
    <property type="evidence" value="ECO:0007669"/>
    <property type="project" value="InterPro"/>
</dbReference>
<evidence type="ECO:0000256" key="2">
    <source>
        <dbReference type="ARBA" id="ARBA00022617"/>
    </source>
</evidence>
<evidence type="ECO:0000256" key="6">
    <source>
        <dbReference type="PROSITE-ProRule" id="PRU00433"/>
    </source>
</evidence>
<reference evidence="8 9" key="1">
    <citation type="journal article" date="2014" name="Genome Announc.">
        <title>Draft genome sequences of six enterohepatic helicobacter species isolated from humans and one from rhesus macaques.</title>
        <authorList>
            <person name="Shen Z."/>
            <person name="Sheh A."/>
            <person name="Young S.K."/>
            <person name="Abouelliel A."/>
            <person name="Ward D.V."/>
            <person name="Earl A.M."/>
            <person name="Fox J.G."/>
        </authorList>
    </citation>
    <scope>NUCLEOTIDE SEQUENCE [LARGE SCALE GENOMIC DNA]</scope>
    <source>
        <strain evidence="8 9">MIT 99-5501</strain>
    </source>
</reference>
<dbReference type="GO" id="GO:0030313">
    <property type="term" value="C:cell envelope"/>
    <property type="evidence" value="ECO:0007669"/>
    <property type="project" value="UniProtKB-SubCell"/>
</dbReference>
<dbReference type="InterPro" id="IPR036909">
    <property type="entry name" value="Cyt_c-like_dom_sf"/>
</dbReference>
<sequence length="382" mass="43203">MRFHTLFANLFSVSIRATIRVTSVATKTARCVIAMLSLLCLLPLQTTLQAQNPRELMEDARDAGLLPMPQGKDLEDYQRLHIEKQNIIKNYSPKFTPTQIELGKKLFFEPRLSRSGNISCASCHNLGLGGAEVMPAAIGHKWQSNPQHLNSPTVFNTLFNRVHFWNGRVKDLSHQAQEPMKNPVEMANTERDIIVTLQSIPEYVKEFRAAYGNNVVIDFKLIADTIALFEMTLNTPSRYDDFLRGNPKALSIEEQEGLSLFIEKGCTNCHKGINLGGTMQPFEVKKPYEFAHIGGFKGNKDGEVKVPTLRNILHTAPYFHNGQYWDIKNAIKTMGEIQLGIKIDDEDTRKIEKFFESLNGKYPIITQPILPPSTLKTPKPDY</sequence>
<evidence type="ECO:0000313" key="9">
    <source>
        <dbReference type="Proteomes" id="UP000018731"/>
    </source>
</evidence>
<evidence type="ECO:0000259" key="7">
    <source>
        <dbReference type="PROSITE" id="PS51007"/>
    </source>
</evidence>
<keyword evidence="3 6" id="KW-0479">Metal-binding</keyword>
<evidence type="ECO:0000256" key="3">
    <source>
        <dbReference type="ARBA" id="ARBA00022723"/>
    </source>
</evidence>
<dbReference type="InterPro" id="IPR004852">
    <property type="entry name" value="Di-haem_cyt_c_peroxidsae"/>
</dbReference>
<dbReference type="InterPro" id="IPR009056">
    <property type="entry name" value="Cyt_c-like_dom"/>
</dbReference>
<dbReference type="InterPro" id="IPR051395">
    <property type="entry name" value="Cytochrome_c_Peroxidase/MauG"/>
</dbReference>
<dbReference type="HOGENOM" id="CLU_034652_1_0_7"/>
<dbReference type="PANTHER" id="PTHR30600">
    <property type="entry name" value="CYTOCHROME C PEROXIDASE-RELATED"/>
    <property type="match status" value="1"/>
</dbReference>
<dbReference type="EMBL" id="AZJI01000007">
    <property type="protein sequence ID" value="ETD22815.1"/>
    <property type="molecule type" value="Genomic_DNA"/>
</dbReference>
<dbReference type="PROSITE" id="PS51007">
    <property type="entry name" value="CYTC"/>
    <property type="match status" value="2"/>
</dbReference>
<keyword evidence="9" id="KW-1185">Reference proteome</keyword>
<dbReference type="GO" id="GO:0004130">
    <property type="term" value="F:cytochrome-c peroxidase activity"/>
    <property type="evidence" value="ECO:0007669"/>
    <property type="project" value="TreeGrafter"/>
</dbReference>
<comment type="caution">
    <text evidence="8">The sequence shown here is derived from an EMBL/GenBank/DDBJ whole genome shotgun (WGS) entry which is preliminary data.</text>
</comment>
<dbReference type="AlphaFoldDB" id="V8C702"/>